<organism evidence="1 2">
    <name type="scientific">Thermococcus sibiricus (strain DSM 12597 / MM 739)</name>
    <dbReference type="NCBI Taxonomy" id="604354"/>
    <lineage>
        <taxon>Archaea</taxon>
        <taxon>Methanobacteriati</taxon>
        <taxon>Methanobacteriota</taxon>
        <taxon>Thermococci</taxon>
        <taxon>Thermococcales</taxon>
        <taxon>Thermococcaceae</taxon>
        <taxon>Thermococcus</taxon>
    </lineage>
</organism>
<gene>
    <name evidence="1" type="ordered locus">TSIB_0512</name>
</gene>
<keyword evidence="1" id="KW-0687">Ribonucleoprotein</keyword>
<dbReference type="KEGG" id="tsi:TSIB_0512"/>
<dbReference type="STRING" id="604354.TSIB_0512"/>
<reference evidence="1 2" key="1">
    <citation type="journal article" date="2009" name="Appl. Environ. Microbiol.">
        <title>Metabolic versatility and indigenous origin of the archaeon Thermococcus sibiricus, isolated from a siberian oil reservoir, as revealed by genome analysis.</title>
        <authorList>
            <person name="Mardanov A.V."/>
            <person name="Ravin N.V."/>
            <person name="Svetlitchnyi V.A."/>
            <person name="Beletsky A.V."/>
            <person name="Miroshnichenko M.L."/>
            <person name="Bonch-Osmolovskaya E.A."/>
            <person name="Skryabin K.G."/>
        </authorList>
    </citation>
    <scope>NUCLEOTIDE SEQUENCE [LARGE SCALE GENOMIC DNA]</scope>
    <source>
        <strain evidence="2">DSM 12597 / MM 739</strain>
    </source>
</reference>
<accession>C6A1T3</accession>
<dbReference type="EMBL" id="CP001463">
    <property type="protein sequence ID" value="ACS89578.1"/>
    <property type="molecule type" value="Genomic_DNA"/>
</dbReference>
<dbReference type="AlphaFoldDB" id="C6A1T3"/>
<keyword evidence="1" id="KW-0689">Ribosomal protein</keyword>
<keyword evidence="2" id="KW-1185">Reference proteome</keyword>
<evidence type="ECO:0000313" key="2">
    <source>
        <dbReference type="Proteomes" id="UP000009079"/>
    </source>
</evidence>
<evidence type="ECO:0000313" key="1">
    <source>
        <dbReference type="EMBL" id="ACS89578.1"/>
    </source>
</evidence>
<name>C6A1T3_THESM</name>
<protein>
    <submittedName>
        <fullName evidence="1">50S ribosomal protein L37e</fullName>
    </submittedName>
</protein>
<proteinExistence type="predicted"/>
<sequence length="70" mass="7943">MEGNLLTLERVIVLHVALGEAEGLENTIGVTSGRRQEVFFNFLPLFPKYMNYSPFGKSFLPKKDKIHCSN</sequence>
<dbReference type="HOGENOM" id="CLU_2748410_0_0_2"/>
<dbReference type="GO" id="GO:0005840">
    <property type="term" value="C:ribosome"/>
    <property type="evidence" value="ECO:0007669"/>
    <property type="project" value="UniProtKB-KW"/>
</dbReference>
<dbReference type="Proteomes" id="UP000009079">
    <property type="component" value="Chromosome"/>
</dbReference>